<feature type="transmembrane region" description="Helical" evidence="8">
    <location>
        <begin position="410"/>
        <end position="428"/>
    </location>
</feature>
<dbReference type="PANTHER" id="PTHR15301:SF3">
    <property type="entry name" value="PROTEIN NSG1-RELATED"/>
    <property type="match status" value="1"/>
</dbReference>
<keyword evidence="10" id="KW-1185">Reference proteome</keyword>
<gene>
    <name evidence="9" type="ORF">QBC41DRAFT_345364</name>
</gene>
<dbReference type="InterPro" id="IPR025929">
    <property type="entry name" value="INSIG_fam"/>
</dbReference>
<name>A0AA39ZHG1_9PEZI</name>
<feature type="transmembrane region" description="Helical" evidence="8">
    <location>
        <begin position="335"/>
        <end position="354"/>
    </location>
</feature>
<keyword evidence="4" id="KW-0256">Endoplasmic reticulum</keyword>
<evidence type="ECO:0000256" key="6">
    <source>
        <dbReference type="ARBA" id="ARBA00023136"/>
    </source>
</evidence>
<dbReference type="EMBL" id="JAULSY010000029">
    <property type="protein sequence ID" value="KAK0670640.1"/>
    <property type="molecule type" value="Genomic_DNA"/>
</dbReference>
<reference evidence="9" key="1">
    <citation type="submission" date="2023-06" db="EMBL/GenBank/DDBJ databases">
        <title>Genome-scale phylogeny and comparative genomics of the fungal order Sordariales.</title>
        <authorList>
            <consortium name="Lawrence Berkeley National Laboratory"/>
            <person name="Hensen N."/>
            <person name="Bonometti L."/>
            <person name="Westerberg I."/>
            <person name="Brannstrom I.O."/>
            <person name="Guillou S."/>
            <person name="Cros-Aarteil S."/>
            <person name="Calhoun S."/>
            <person name="Haridas S."/>
            <person name="Kuo A."/>
            <person name="Mondo S."/>
            <person name="Pangilinan J."/>
            <person name="Riley R."/>
            <person name="Labutti K."/>
            <person name="Andreopoulos B."/>
            <person name="Lipzen A."/>
            <person name="Chen C."/>
            <person name="Yanf M."/>
            <person name="Daum C."/>
            <person name="Ng V."/>
            <person name="Clum A."/>
            <person name="Steindorff A."/>
            <person name="Ohm R."/>
            <person name="Martin F."/>
            <person name="Silar P."/>
            <person name="Natvig D."/>
            <person name="Lalanne C."/>
            <person name="Gautier V."/>
            <person name="Ament-Velasquez S.L."/>
            <person name="Kruys A."/>
            <person name="Hutchinson M.I."/>
            <person name="Powell A.J."/>
            <person name="Barry K."/>
            <person name="Miller A.N."/>
            <person name="Grigoriev I.V."/>
            <person name="Debuchy R."/>
            <person name="Gladieux P."/>
            <person name="Thoren M.H."/>
            <person name="Johannesson H."/>
        </authorList>
    </citation>
    <scope>NUCLEOTIDE SEQUENCE</scope>
    <source>
        <strain evidence="9">CBS 307.81</strain>
    </source>
</reference>
<organism evidence="9 10">
    <name type="scientific">Cercophora samala</name>
    <dbReference type="NCBI Taxonomy" id="330535"/>
    <lineage>
        <taxon>Eukaryota</taxon>
        <taxon>Fungi</taxon>
        <taxon>Dikarya</taxon>
        <taxon>Ascomycota</taxon>
        <taxon>Pezizomycotina</taxon>
        <taxon>Sordariomycetes</taxon>
        <taxon>Sordariomycetidae</taxon>
        <taxon>Sordariales</taxon>
        <taxon>Lasiosphaeriaceae</taxon>
        <taxon>Cercophora</taxon>
    </lineage>
</organism>
<dbReference type="Proteomes" id="UP001174997">
    <property type="component" value="Unassembled WGS sequence"/>
</dbReference>
<evidence type="ECO:0000256" key="7">
    <source>
        <dbReference type="SAM" id="MobiDB-lite"/>
    </source>
</evidence>
<feature type="transmembrane region" description="Helical" evidence="8">
    <location>
        <begin position="309"/>
        <end position="328"/>
    </location>
</feature>
<dbReference type="GO" id="GO:0016126">
    <property type="term" value="P:sterol biosynthetic process"/>
    <property type="evidence" value="ECO:0007669"/>
    <property type="project" value="TreeGrafter"/>
</dbReference>
<evidence type="ECO:0000256" key="3">
    <source>
        <dbReference type="ARBA" id="ARBA00022692"/>
    </source>
</evidence>
<keyword evidence="3 8" id="KW-0812">Transmembrane</keyword>
<feature type="region of interest" description="Disordered" evidence="7">
    <location>
        <begin position="1"/>
        <end position="46"/>
    </location>
</feature>
<dbReference type="Pfam" id="PF07281">
    <property type="entry name" value="INSIG"/>
    <property type="match status" value="1"/>
</dbReference>
<sequence>MEESPERQGPEILRPIPRRPFRLAFASPTPPEEDSTPPSATQTPGITASDLSFLDIHNNPSQASRNPSTISRATSFMNLTGSTLLGIYSPSLTPGIKGDTVDTPSWDNTNGGQTPGTLQSPDPGNIDERTLKLIKKRRDSSSHINRDHLRTSIRTSYFPSLSPTADLLTPPEPPSQAYIIFSMALRASLLFALGLGYGVLVTRLPQAHNYDPQSPPPTSDEPLDWRYLVFWGASGVLLGCLLPWFDQFFIPAAKKDGVSSKPLPSSPQQQQQQNEREERQQEADYVLVIRSIGVFVGIVFAIRKLSWTSTMQVSLTLALINPFIWYLIDRSKPGFLLSAFVGLVGTVGMIGLGLQDVFPGLMPAPSFYHHGEGEVLGGSARLGQNGSASVGHLAGSGGIKLGGEREVVETGVWMLSVLFCSCVCFGNIGRRLALSGEGAARGRWGGVR</sequence>
<keyword evidence="5 8" id="KW-1133">Transmembrane helix</keyword>
<feature type="transmembrane region" description="Helical" evidence="8">
    <location>
        <begin position="285"/>
        <end position="303"/>
    </location>
</feature>
<keyword evidence="6 8" id="KW-0472">Membrane</keyword>
<evidence type="ECO:0000256" key="8">
    <source>
        <dbReference type="SAM" id="Phobius"/>
    </source>
</evidence>
<evidence type="ECO:0000256" key="5">
    <source>
        <dbReference type="ARBA" id="ARBA00022989"/>
    </source>
</evidence>
<dbReference type="PANTHER" id="PTHR15301">
    <property type="entry name" value="INSULIN-INDUCED GENE 1"/>
    <property type="match status" value="1"/>
</dbReference>
<evidence type="ECO:0000313" key="10">
    <source>
        <dbReference type="Proteomes" id="UP001174997"/>
    </source>
</evidence>
<feature type="compositionally biased region" description="Polar residues" evidence="7">
    <location>
        <begin position="102"/>
        <end position="122"/>
    </location>
</feature>
<feature type="transmembrane region" description="Helical" evidence="8">
    <location>
        <begin position="184"/>
        <end position="205"/>
    </location>
</feature>
<evidence type="ECO:0000313" key="9">
    <source>
        <dbReference type="EMBL" id="KAK0670640.1"/>
    </source>
</evidence>
<dbReference type="GO" id="GO:0005789">
    <property type="term" value="C:endoplasmic reticulum membrane"/>
    <property type="evidence" value="ECO:0007669"/>
    <property type="project" value="UniProtKB-SubCell"/>
</dbReference>
<comment type="similarity">
    <text evidence="2">Belongs to the INSIG family.</text>
</comment>
<feature type="transmembrane region" description="Helical" evidence="8">
    <location>
        <begin position="225"/>
        <end position="245"/>
    </location>
</feature>
<evidence type="ECO:0000256" key="2">
    <source>
        <dbReference type="ARBA" id="ARBA00007475"/>
    </source>
</evidence>
<dbReference type="AlphaFoldDB" id="A0AA39ZHG1"/>
<proteinExistence type="inferred from homology"/>
<evidence type="ECO:0000256" key="4">
    <source>
        <dbReference type="ARBA" id="ARBA00022824"/>
    </source>
</evidence>
<comment type="subcellular location">
    <subcellularLocation>
        <location evidence="1">Endoplasmic reticulum membrane</location>
        <topology evidence="1">Multi-pass membrane protein</topology>
    </subcellularLocation>
</comment>
<accession>A0AA39ZHG1</accession>
<evidence type="ECO:0000256" key="1">
    <source>
        <dbReference type="ARBA" id="ARBA00004477"/>
    </source>
</evidence>
<comment type="caution">
    <text evidence="9">The sequence shown here is derived from an EMBL/GenBank/DDBJ whole genome shotgun (WGS) entry which is preliminary data.</text>
</comment>
<feature type="region of interest" description="Disordered" evidence="7">
    <location>
        <begin position="96"/>
        <end position="126"/>
    </location>
</feature>
<protein>
    <submittedName>
        <fullName evidence="9">Insulin-induced protein-domain-containing protein</fullName>
    </submittedName>
</protein>